<dbReference type="Gene3D" id="3.40.50.1820">
    <property type="entry name" value="alpha/beta hydrolase"/>
    <property type="match status" value="1"/>
</dbReference>
<feature type="domain" description="Esterase Ig-like N-terminal" evidence="3">
    <location>
        <begin position="76"/>
        <end position="194"/>
    </location>
</feature>
<keyword evidence="1" id="KW-0732">Signal</keyword>
<evidence type="ECO:0000313" key="4">
    <source>
        <dbReference type="EMBL" id="MBA8795266.1"/>
    </source>
</evidence>
<organism evidence="4 5">
    <name type="scientific">Microlunatus kandeliicorticis</name>
    <dbReference type="NCBI Taxonomy" id="1759536"/>
    <lineage>
        <taxon>Bacteria</taxon>
        <taxon>Bacillati</taxon>
        <taxon>Actinomycetota</taxon>
        <taxon>Actinomycetes</taxon>
        <taxon>Propionibacteriales</taxon>
        <taxon>Propionibacteriaceae</taxon>
        <taxon>Microlunatus</taxon>
    </lineage>
</organism>
<evidence type="ECO:0000259" key="3">
    <source>
        <dbReference type="Pfam" id="PF18435"/>
    </source>
</evidence>
<proteinExistence type="predicted"/>
<dbReference type="PROSITE" id="PS51318">
    <property type="entry name" value="TAT"/>
    <property type="match status" value="1"/>
</dbReference>
<evidence type="ECO:0000313" key="5">
    <source>
        <dbReference type="Proteomes" id="UP000523079"/>
    </source>
</evidence>
<evidence type="ECO:0000256" key="2">
    <source>
        <dbReference type="SAM" id="MobiDB-lite"/>
    </source>
</evidence>
<keyword evidence="5" id="KW-1185">Reference proteome</keyword>
<dbReference type="InterPro" id="IPR006311">
    <property type="entry name" value="TAT_signal"/>
</dbReference>
<dbReference type="PANTHER" id="PTHR43037">
    <property type="entry name" value="UNNAMED PRODUCT-RELATED"/>
    <property type="match status" value="1"/>
</dbReference>
<accession>A0A7W3IU28</accession>
<sequence>MTGPASLNPDHSSAGGDPTHRPTPPLGRRSLLAAAAAAPLAAAVAGTVGAPTAAAAPSAADRHPRPGGRPRFTLDAEVLDGGEQVVGVTIDPGRIGPIDPASLTTDTFTVHAKAVSPVPVAAGDQIFSEYDLDRTVTAVRVDRSGRIVVALAYAEGAIGGGTLGYLLNEGRNVQLDLTYTITQNAPFRLRNGRKVTLSGFTQGRLVSPEVDAFGRAVSRSGLNYRLYDPNREHGRGHGHQGPGRGRRRPLIVWLHGAGEGGLGDYYTNEPQLRANRGALGFATPEGQRIFGGAYVVAPQSPTAWFLDGPGYAPRIRSLIAELVRRYPIDTDRIHVVGCSSGGFMTAYMEYSYPTLFASGVPICPAIAAPAMTDAQIRVLASTPSWFVHSLDDPTVNPQTTSIRAHALLPDTSLITLYDHVVRNGYTFNGHWSWIYVARNDPATASGQHIWQWMASHRR</sequence>
<comment type="caution">
    <text evidence="4">The sequence shown here is derived from an EMBL/GenBank/DDBJ whole genome shotgun (WGS) entry which is preliminary data.</text>
</comment>
<feature type="region of interest" description="Disordered" evidence="2">
    <location>
        <begin position="1"/>
        <end position="27"/>
    </location>
</feature>
<name>A0A7W3IU28_9ACTN</name>
<dbReference type="PANTHER" id="PTHR43037:SF1">
    <property type="entry name" value="BLL1128 PROTEIN"/>
    <property type="match status" value="1"/>
</dbReference>
<reference evidence="4 5" key="1">
    <citation type="submission" date="2020-07" db="EMBL/GenBank/DDBJ databases">
        <title>Sequencing the genomes of 1000 actinobacteria strains.</title>
        <authorList>
            <person name="Klenk H.-P."/>
        </authorList>
    </citation>
    <scope>NUCLEOTIDE SEQUENCE [LARGE SCALE GENOMIC DNA]</scope>
    <source>
        <strain evidence="4 5">DSM 100723</strain>
    </source>
</reference>
<dbReference type="Gene3D" id="2.60.40.2180">
    <property type="match status" value="1"/>
</dbReference>
<dbReference type="RefSeq" id="WP_220483939.1">
    <property type="nucleotide sequence ID" value="NZ_JACGWT010000004.1"/>
</dbReference>
<dbReference type="InterPro" id="IPR041172">
    <property type="entry name" value="EstA_Ig-like_N"/>
</dbReference>
<dbReference type="AlphaFoldDB" id="A0A7W3IU28"/>
<evidence type="ECO:0000256" key="1">
    <source>
        <dbReference type="ARBA" id="ARBA00022729"/>
    </source>
</evidence>
<dbReference type="Pfam" id="PF18435">
    <property type="entry name" value="EstA_Ig_like"/>
    <property type="match status" value="1"/>
</dbReference>
<dbReference type="SUPFAM" id="SSF53474">
    <property type="entry name" value="alpha/beta-Hydrolases"/>
    <property type="match status" value="1"/>
</dbReference>
<protein>
    <submittedName>
        <fullName evidence="4">Poly(3-hydroxybutyrate) depolymerase</fullName>
    </submittedName>
</protein>
<gene>
    <name evidence="4" type="ORF">FHX74_002894</name>
</gene>
<dbReference type="InterPro" id="IPR029058">
    <property type="entry name" value="AB_hydrolase_fold"/>
</dbReference>
<dbReference type="InterPro" id="IPR050955">
    <property type="entry name" value="Plant_Biomass_Hydrol_Est"/>
</dbReference>
<dbReference type="Proteomes" id="UP000523079">
    <property type="component" value="Unassembled WGS sequence"/>
</dbReference>
<dbReference type="EMBL" id="JACGWT010000004">
    <property type="protein sequence ID" value="MBA8795266.1"/>
    <property type="molecule type" value="Genomic_DNA"/>
</dbReference>